<keyword evidence="9 13" id="KW-0378">Hydrolase</keyword>
<dbReference type="HAMAP" id="MF_01020">
    <property type="entry name" value="HisE"/>
    <property type="match status" value="1"/>
</dbReference>
<comment type="pathway">
    <text evidence="4 13">Amino-acid biosynthesis; L-histidine biosynthesis; L-histidine from 5-phospho-alpha-D-ribose 1-diphosphate: step 2/9.</text>
</comment>
<dbReference type="InterPro" id="IPR023019">
    <property type="entry name" value="His_synth_HisIE"/>
</dbReference>
<evidence type="ECO:0000256" key="1">
    <source>
        <dbReference type="ARBA" id="ARBA00000024"/>
    </source>
</evidence>
<evidence type="ECO:0000256" key="8">
    <source>
        <dbReference type="ARBA" id="ARBA00022741"/>
    </source>
</evidence>
<comment type="pathway">
    <text evidence="3 13">Amino-acid biosynthesis; L-histidine biosynthesis; L-histidine from 5-phospho-alpha-D-ribose 1-diphosphate: step 3/9.</text>
</comment>
<dbReference type="GO" id="GO:0004635">
    <property type="term" value="F:phosphoribosyl-AMP cyclohydrolase activity"/>
    <property type="evidence" value="ECO:0007669"/>
    <property type="project" value="UniProtKB-UniRule"/>
</dbReference>
<dbReference type="InterPro" id="IPR008179">
    <property type="entry name" value="HisE"/>
</dbReference>
<reference evidence="15 16" key="1">
    <citation type="journal article" date="2016" name="Front. Microbiol.">
        <title>Comprehensive Phylogenetic Analysis of Bovine Non-aureus Staphylococci Species Based on Whole-Genome Sequencing.</title>
        <authorList>
            <person name="Naushad S."/>
            <person name="Barkema H.W."/>
            <person name="Luby C."/>
            <person name="Condas L.A."/>
            <person name="Nobrega D.B."/>
            <person name="Carson D.A."/>
            <person name="De Buck J."/>
        </authorList>
    </citation>
    <scope>NUCLEOTIDE SEQUENCE [LARGE SCALE GENOMIC DNA]</scope>
    <source>
        <strain evidence="15 16">SNUC 505</strain>
    </source>
</reference>
<dbReference type="Gene3D" id="1.10.287.1080">
    <property type="entry name" value="MazG-like"/>
    <property type="match status" value="1"/>
</dbReference>
<feature type="region of interest" description="Phosphoribosyl-AMP cyclohydrolase" evidence="13">
    <location>
        <begin position="1"/>
        <end position="105"/>
    </location>
</feature>
<dbReference type="CDD" id="cd11534">
    <property type="entry name" value="NTP-PPase_HisIE_like"/>
    <property type="match status" value="1"/>
</dbReference>
<evidence type="ECO:0000256" key="13">
    <source>
        <dbReference type="HAMAP-Rule" id="MF_01019"/>
    </source>
</evidence>
<keyword evidence="11 13" id="KW-0368">Histidine biosynthesis</keyword>
<dbReference type="HAMAP" id="MF_01019">
    <property type="entry name" value="HisIE"/>
    <property type="match status" value="1"/>
</dbReference>
<dbReference type="RefSeq" id="WP_107360601.1">
    <property type="nucleotide sequence ID" value="NZ_JBOZQT010000004.1"/>
</dbReference>
<dbReference type="Pfam" id="PF01503">
    <property type="entry name" value="PRA-PH"/>
    <property type="match status" value="1"/>
</dbReference>
<dbReference type="EC" id="3.5.4.19" evidence="13"/>
<dbReference type="InterPro" id="IPR021130">
    <property type="entry name" value="PRib-ATP_PPHydrolase-like"/>
</dbReference>
<organism evidence="15 16">
    <name type="scientific">Staphylococcus chromogenes</name>
    <name type="common">Staphylococcus hyicus subsp. chromogenes</name>
    <dbReference type="NCBI Taxonomy" id="46126"/>
    <lineage>
        <taxon>Bacteria</taxon>
        <taxon>Bacillati</taxon>
        <taxon>Bacillota</taxon>
        <taxon>Bacilli</taxon>
        <taxon>Bacillales</taxon>
        <taxon>Staphylococcaceae</taxon>
        <taxon>Staphylococcus</taxon>
    </lineage>
</organism>
<dbReference type="NCBIfam" id="NF002747">
    <property type="entry name" value="PRK02759.1"/>
    <property type="match status" value="1"/>
</dbReference>
<dbReference type="GO" id="GO:0005737">
    <property type="term" value="C:cytoplasm"/>
    <property type="evidence" value="ECO:0007669"/>
    <property type="project" value="UniProtKB-SubCell"/>
</dbReference>
<dbReference type="NCBIfam" id="NF000768">
    <property type="entry name" value="PRK00051.1"/>
    <property type="match status" value="1"/>
</dbReference>
<dbReference type="NCBIfam" id="TIGR03188">
    <property type="entry name" value="histidine_hisI"/>
    <property type="match status" value="1"/>
</dbReference>
<comment type="subcellular location">
    <subcellularLocation>
        <location evidence="13">Cytoplasm</location>
    </subcellularLocation>
</comment>
<comment type="caution">
    <text evidence="15">The sequence shown here is derived from an EMBL/GenBank/DDBJ whole genome shotgun (WGS) entry which is preliminary data.</text>
</comment>
<comment type="catalytic activity">
    <reaction evidence="1 13">
        <text>1-(5-phospho-beta-D-ribosyl)-5'-AMP + H2O = 1-(5-phospho-beta-D-ribosyl)-5-[(5-phospho-beta-D-ribosylamino)methylideneamino]imidazole-4-carboxamide</text>
        <dbReference type="Rhea" id="RHEA:20049"/>
        <dbReference type="ChEBI" id="CHEBI:15377"/>
        <dbReference type="ChEBI" id="CHEBI:58435"/>
        <dbReference type="ChEBI" id="CHEBI:59457"/>
        <dbReference type="EC" id="3.5.4.19"/>
    </reaction>
</comment>
<dbReference type="GO" id="GO:0005524">
    <property type="term" value="F:ATP binding"/>
    <property type="evidence" value="ECO:0007669"/>
    <property type="project" value="UniProtKB-KW"/>
</dbReference>
<evidence type="ECO:0000256" key="4">
    <source>
        <dbReference type="ARBA" id="ARBA00005204"/>
    </source>
</evidence>
<comment type="catalytic activity">
    <reaction evidence="2 13">
        <text>1-(5-phospho-beta-D-ribosyl)-ATP + H2O = 1-(5-phospho-beta-D-ribosyl)-5'-AMP + diphosphate + H(+)</text>
        <dbReference type="Rhea" id="RHEA:22828"/>
        <dbReference type="ChEBI" id="CHEBI:15377"/>
        <dbReference type="ChEBI" id="CHEBI:15378"/>
        <dbReference type="ChEBI" id="CHEBI:33019"/>
        <dbReference type="ChEBI" id="CHEBI:59457"/>
        <dbReference type="ChEBI" id="CHEBI:73183"/>
        <dbReference type="EC" id="3.6.1.31"/>
    </reaction>
</comment>
<gene>
    <name evidence="13" type="primary">hisI</name>
    <name evidence="13" type="synonym">hisIE</name>
    <name evidence="15" type="ORF">BU653_05755</name>
</gene>
<evidence type="ECO:0000313" key="15">
    <source>
        <dbReference type="EMBL" id="PTG14588.1"/>
    </source>
</evidence>
<evidence type="ECO:0000259" key="14">
    <source>
        <dbReference type="Pfam" id="PF01502"/>
    </source>
</evidence>
<evidence type="ECO:0000256" key="5">
    <source>
        <dbReference type="ARBA" id="ARBA00007731"/>
    </source>
</evidence>
<evidence type="ECO:0000256" key="7">
    <source>
        <dbReference type="ARBA" id="ARBA00022605"/>
    </source>
</evidence>
<dbReference type="EMBL" id="PZBZ01000025">
    <property type="protein sequence ID" value="PTG14588.1"/>
    <property type="molecule type" value="Genomic_DNA"/>
</dbReference>
<protein>
    <recommendedName>
        <fullName evidence="13">Histidine biosynthesis bifunctional protein HisIE</fullName>
    </recommendedName>
    <domain>
        <recommendedName>
            <fullName evidence="13">Phosphoribosyl-AMP cyclohydrolase</fullName>
            <shortName evidence="13">PRA-CH</shortName>
            <ecNumber evidence="13">3.5.4.19</ecNumber>
        </recommendedName>
    </domain>
    <domain>
        <recommendedName>
            <fullName evidence="13">Phosphoribosyl-ATP pyrophosphatase</fullName>
            <shortName evidence="13">PRA-PH</shortName>
            <ecNumber evidence="13">3.6.1.31</ecNumber>
        </recommendedName>
    </domain>
</protein>
<keyword evidence="8 13" id="KW-0547">Nucleotide-binding</keyword>
<dbReference type="InterPro" id="IPR038019">
    <property type="entry name" value="PRib_AMP_CycHydrolase_sf"/>
</dbReference>
<sequence>MTLHPDFSKSLLPVILQDADTQQVLMLGYMNEAAFQKTNETGVAWFYSRSKQRLWQKGESSGHAQRVVDMHLDCDQDTLLLWVHPEGPTCHKGTQSCFDTPVPFHLKQLEHSIATRLKEQDSGSYTHYLMTEGKEKITKKFGEEAFEVVIAAMKDDRTELIDESADLLYHLTVLWQEQGISIDDVEAQLAARHQMKNNFKGERADIEKW</sequence>
<feature type="domain" description="Phosphoribosyl-AMP cyclohydrolase" evidence="14">
    <location>
        <begin position="26"/>
        <end position="98"/>
    </location>
</feature>
<name>A0AAE5W8G2_STACR</name>
<keyword evidence="12 13" id="KW-0511">Multifunctional enzyme</keyword>
<evidence type="ECO:0000256" key="6">
    <source>
        <dbReference type="ARBA" id="ARBA00008299"/>
    </source>
</evidence>
<evidence type="ECO:0000256" key="10">
    <source>
        <dbReference type="ARBA" id="ARBA00022840"/>
    </source>
</evidence>
<dbReference type="Pfam" id="PF01502">
    <property type="entry name" value="PRA-CH"/>
    <property type="match status" value="1"/>
</dbReference>
<evidence type="ECO:0000256" key="3">
    <source>
        <dbReference type="ARBA" id="ARBA00005169"/>
    </source>
</evidence>
<dbReference type="AlphaFoldDB" id="A0AAE5W8G2"/>
<evidence type="ECO:0000313" key="16">
    <source>
        <dbReference type="Proteomes" id="UP000242704"/>
    </source>
</evidence>
<dbReference type="InterPro" id="IPR002496">
    <property type="entry name" value="PRib_AMP_CycHydrolase_dom"/>
</dbReference>
<evidence type="ECO:0000256" key="2">
    <source>
        <dbReference type="ARBA" id="ARBA00001460"/>
    </source>
</evidence>
<comment type="similarity">
    <text evidence="5 13">In the C-terminal section; belongs to the PRA-PH family.</text>
</comment>
<dbReference type="GO" id="GO:0000105">
    <property type="term" value="P:L-histidine biosynthetic process"/>
    <property type="evidence" value="ECO:0007669"/>
    <property type="project" value="UniProtKB-UniRule"/>
</dbReference>
<keyword evidence="7 13" id="KW-0028">Amino-acid biosynthesis</keyword>
<dbReference type="PANTHER" id="PTHR42945">
    <property type="entry name" value="HISTIDINE BIOSYNTHESIS BIFUNCTIONAL PROTEIN"/>
    <property type="match status" value="1"/>
</dbReference>
<accession>A0AAE5W8G2</accession>
<dbReference type="Proteomes" id="UP000242704">
    <property type="component" value="Unassembled WGS sequence"/>
</dbReference>
<dbReference type="FunFam" id="3.10.20.810:FF:000001">
    <property type="entry name" value="Histidine biosynthesis bifunctional protein HisIE"/>
    <property type="match status" value="1"/>
</dbReference>
<keyword evidence="13" id="KW-0963">Cytoplasm</keyword>
<proteinExistence type="inferred from homology"/>
<dbReference type="SUPFAM" id="SSF101386">
    <property type="entry name" value="all-alpha NTP pyrophosphatases"/>
    <property type="match status" value="1"/>
</dbReference>
<dbReference type="PANTHER" id="PTHR42945:SF1">
    <property type="entry name" value="HISTIDINE BIOSYNTHESIS BIFUNCTIONAL PROTEIN HIS7"/>
    <property type="match status" value="1"/>
</dbReference>
<dbReference type="Gene3D" id="3.10.20.810">
    <property type="entry name" value="Phosphoribosyl-AMP cyclohydrolase"/>
    <property type="match status" value="1"/>
</dbReference>
<dbReference type="EC" id="3.6.1.31" evidence="13"/>
<evidence type="ECO:0000256" key="9">
    <source>
        <dbReference type="ARBA" id="ARBA00022801"/>
    </source>
</evidence>
<feature type="region of interest" description="Phosphoribosyl-ATP pyrophosphohydrolase" evidence="13">
    <location>
        <begin position="106"/>
        <end position="209"/>
    </location>
</feature>
<dbReference type="GO" id="GO:0004636">
    <property type="term" value="F:phosphoribosyl-ATP diphosphatase activity"/>
    <property type="evidence" value="ECO:0007669"/>
    <property type="project" value="UniProtKB-UniRule"/>
</dbReference>
<evidence type="ECO:0000256" key="11">
    <source>
        <dbReference type="ARBA" id="ARBA00023102"/>
    </source>
</evidence>
<comment type="similarity">
    <text evidence="6 13">In the N-terminal section; belongs to the PRA-CH family.</text>
</comment>
<evidence type="ECO:0000256" key="12">
    <source>
        <dbReference type="ARBA" id="ARBA00023268"/>
    </source>
</evidence>
<dbReference type="SUPFAM" id="SSF141734">
    <property type="entry name" value="HisI-like"/>
    <property type="match status" value="1"/>
</dbReference>
<keyword evidence="10 13" id="KW-0067">ATP-binding</keyword>